<gene>
    <name evidence="2" type="ORF">HN018_01080</name>
</gene>
<dbReference type="SUPFAM" id="SSF51338">
    <property type="entry name" value="Composite domain of metallo-dependent hydrolases"/>
    <property type="match status" value="1"/>
</dbReference>
<dbReference type="InterPro" id="IPR050138">
    <property type="entry name" value="DHOase/Allantoinase_Hydrolase"/>
</dbReference>
<dbReference type="Gene3D" id="2.30.40.10">
    <property type="entry name" value="Urease, subunit C, domain 1"/>
    <property type="match status" value="1"/>
</dbReference>
<dbReference type="GO" id="GO:0005737">
    <property type="term" value="C:cytoplasm"/>
    <property type="evidence" value="ECO:0007669"/>
    <property type="project" value="TreeGrafter"/>
</dbReference>
<feature type="domain" description="Amidohydrolase-related" evidence="1">
    <location>
        <begin position="51"/>
        <end position="427"/>
    </location>
</feature>
<keyword evidence="2" id="KW-0378">Hydrolase</keyword>
<dbReference type="SUPFAM" id="SSF51556">
    <property type="entry name" value="Metallo-dependent hydrolases"/>
    <property type="match status" value="1"/>
</dbReference>
<protein>
    <submittedName>
        <fullName evidence="2">Amidohydrolase family protein</fullName>
    </submittedName>
</protein>
<dbReference type="AlphaFoldDB" id="A0A6M8H853"/>
<dbReference type="Proteomes" id="UP000500767">
    <property type="component" value="Chromosome"/>
</dbReference>
<dbReference type="InterPro" id="IPR011059">
    <property type="entry name" value="Metal-dep_hydrolase_composite"/>
</dbReference>
<reference evidence="2 3" key="1">
    <citation type="journal article" date="2014" name="World J. Microbiol. Biotechnol.">
        <title>Biodiversity and physiological characteristics of Antarctic and Arctic lichens-associated bacteria.</title>
        <authorList>
            <person name="Lee Y.M."/>
            <person name="Kim E.H."/>
            <person name="Lee H.K."/>
            <person name="Hong S.G."/>
        </authorList>
    </citation>
    <scope>NUCLEOTIDE SEQUENCE [LARGE SCALE GENOMIC DNA]</scope>
    <source>
        <strain evidence="2 3">PAMC 26569</strain>
    </source>
</reference>
<dbReference type="Pfam" id="PF01979">
    <property type="entry name" value="Amidohydro_1"/>
    <property type="match status" value="1"/>
</dbReference>
<dbReference type="GO" id="GO:0006145">
    <property type="term" value="P:purine nucleobase catabolic process"/>
    <property type="evidence" value="ECO:0007669"/>
    <property type="project" value="TreeGrafter"/>
</dbReference>
<keyword evidence="3" id="KW-1185">Reference proteome</keyword>
<dbReference type="Gene3D" id="3.20.20.140">
    <property type="entry name" value="Metal-dependent hydrolases"/>
    <property type="match status" value="1"/>
</dbReference>
<dbReference type="PANTHER" id="PTHR43668:SF2">
    <property type="entry name" value="ALLANTOINASE"/>
    <property type="match status" value="1"/>
</dbReference>
<dbReference type="PANTHER" id="PTHR43668">
    <property type="entry name" value="ALLANTOINASE"/>
    <property type="match status" value="1"/>
</dbReference>
<accession>A0A6M8H853</accession>
<organism evidence="2 3">
    <name type="scientific">Lichenicola cladoniae</name>
    <dbReference type="NCBI Taxonomy" id="1484109"/>
    <lineage>
        <taxon>Bacteria</taxon>
        <taxon>Pseudomonadati</taxon>
        <taxon>Pseudomonadota</taxon>
        <taxon>Alphaproteobacteria</taxon>
        <taxon>Acetobacterales</taxon>
        <taxon>Acetobacteraceae</taxon>
        <taxon>Lichenicola</taxon>
    </lineage>
</organism>
<dbReference type="EMBL" id="CP053708">
    <property type="protein sequence ID" value="QKE88833.1"/>
    <property type="molecule type" value="Genomic_DNA"/>
</dbReference>
<dbReference type="KEGG" id="lck:HN018_01080"/>
<name>A0A6M8H853_9PROT</name>
<dbReference type="InterPro" id="IPR006680">
    <property type="entry name" value="Amidohydro-rel"/>
</dbReference>
<sequence>MAYDDLICGTIVTPDGPIQDGWVAVASGRIAEIGTGAEPDAERRHDSGGGLVLPGVIDGQTHAGSYGGLAGLASTTRSAIAGGVTTIVDMPYDNPEPLSTVALLHDKIAAIDADAHCDVALYATVMPGRGVGDVRALIEAGIVAFKISSFESSPTRFPRIAADLMLDLLEELAGTDIPLGLHNEDQEIVRARMALARAQGQDGIAAHSASRPLAAELSASAAFLELGAAAGGHAHLVHLSHPRGFRLVEHYRGDGFRSTGELCVHYLWFDPDTDGKTLGALMKVNPPIRPGQCAALWAEITEGRVAFVSSDHSSWPIDSKQTPSMFSAGAGVTGLETLLPAFFTGAEAQGLDAAALCAAQLSERPAKFFGLWPQKGAIQVGADADLAVLTPETFRWDSAHAHDGLNWSPYDGRQFSARVSRTYLRGKLAWDGTDVRAQAGQGRYVRRGTSAWFR</sequence>
<proteinExistence type="predicted"/>
<dbReference type="InterPro" id="IPR032466">
    <property type="entry name" value="Metal_Hydrolase"/>
</dbReference>
<evidence type="ECO:0000313" key="3">
    <source>
        <dbReference type="Proteomes" id="UP000500767"/>
    </source>
</evidence>
<evidence type="ECO:0000313" key="2">
    <source>
        <dbReference type="EMBL" id="QKE88833.1"/>
    </source>
</evidence>
<dbReference type="RefSeq" id="WP_171832796.1">
    <property type="nucleotide sequence ID" value="NZ_CP053708.1"/>
</dbReference>
<evidence type="ECO:0000259" key="1">
    <source>
        <dbReference type="Pfam" id="PF01979"/>
    </source>
</evidence>
<dbReference type="GO" id="GO:0004038">
    <property type="term" value="F:allantoinase activity"/>
    <property type="evidence" value="ECO:0007669"/>
    <property type="project" value="TreeGrafter"/>
</dbReference>